<feature type="transmembrane region" description="Helical" evidence="1">
    <location>
        <begin position="113"/>
        <end position="133"/>
    </location>
</feature>
<organism evidence="2 3">
    <name type="scientific">Stenotrophomonas nematodicola</name>
    <dbReference type="NCBI Taxonomy" id="2656746"/>
    <lineage>
        <taxon>Bacteria</taxon>
        <taxon>Pseudomonadati</taxon>
        <taxon>Pseudomonadota</taxon>
        <taxon>Gammaproteobacteria</taxon>
        <taxon>Lysobacterales</taxon>
        <taxon>Lysobacteraceae</taxon>
        <taxon>Stenotrophomonas</taxon>
    </lineage>
</organism>
<keyword evidence="1" id="KW-0812">Transmembrane</keyword>
<evidence type="ECO:0008006" key="4">
    <source>
        <dbReference type="Google" id="ProtNLM"/>
    </source>
</evidence>
<keyword evidence="1" id="KW-1133">Transmembrane helix</keyword>
<evidence type="ECO:0000313" key="2">
    <source>
        <dbReference type="EMBL" id="MFG6109601.1"/>
    </source>
</evidence>
<evidence type="ECO:0000256" key="1">
    <source>
        <dbReference type="SAM" id="Phobius"/>
    </source>
</evidence>
<dbReference type="Proteomes" id="UP001605261">
    <property type="component" value="Unassembled WGS sequence"/>
</dbReference>
<reference evidence="2 3" key="1">
    <citation type="submission" date="2024-09" db="EMBL/GenBank/DDBJ databases">
        <authorList>
            <consortium name="All-Russian atlas of soil microorganisms"/>
            <consortium name="as a basis for the search for new antimicrobial producers and enzymes with unique properties"/>
            <person name="Sokolova E.A."/>
            <person name="Voronina E.N."/>
        </authorList>
    </citation>
    <scope>NUCLEOTIDE SEQUENCE [LARGE SCALE GENOMIC DNA]</scope>
    <source>
        <strain evidence="2 3">AF-22b-331.1</strain>
    </source>
</reference>
<accession>A0ABW7CYH0</accession>
<comment type="caution">
    <text evidence="2">The sequence shown here is derived from an EMBL/GenBank/DDBJ whole genome shotgun (WGS) entry which is preliminary data.</text>
</comment>
<proteinExistence type="predicted"/>
<protein>
    <recommendedName>
        <fullName evidence="4">Transmembrane protein</fullName>
    </recommendedName>
</protein>
<name>A0ABW7CYH0_9GAMM</name>
<dbReference type="EMBL" id="JBHGCJ010000007">
    <property type="protein sequence ID" value="MFG6109601.1"/>
    <property type="molecule type" value="Genomic_DNA"/>
</dbReference>
<sequence length="325" mass="36400">MIVPEYWAEARHEVRYNRRRLIVRRFGWSDDSVAAAQAHADARALEALHAIAAGQPLPHQERRTRYGVEGVPIREQIVERQGDVVITRNSYGALCLNTPDVLFADIDHRPGPAGCVIPTLLACVLWAGVAIAAGNVWNWMAGLALGSAVLVAVNAVVLAFKRANHRDAQLEARALARVEDFTRQHPGWHLRAYRTPAGLRLLAMHATFSAHDPAVQGLFDALQTDKLYARMCRVQHCFRARLTPKPWRIGMRRRIRPPVAAWSAEQAFLPGRLQWIADYEHKAQGHAACLFLRAFGDERRVDAKAEAVRALHDRIARAYEPLPLG</sequence>
<keyword evidence="1" id="KW-0472">Membrane</keyword>
<keyword evidence="3" id="KW-1185">Reference proteome</keyword>
<evidence type="ECO:0000313" key="3">
    <source>
        <dbReference type="Proteomes" id="UP001605261"/>
    </source>
</evidence>
<gene>
    <name evidence="2" type="ORF">ACEU0G_003616</name>
</gene>
<dbReference type="RefSeq" id="WP_394163326.1">
    <property type="nucleotide sequence ID" value="NZ_JBHGCJ010000007.1"/>
</dbReference>
<feature type="transmembrane region" description="Helical" evidence="1">
    <location>
        <begin position="139"/>
        <end position="160"/>
    </location>
</feature>